<dbReference type="Gene3D" id="1.10.10.10">
    <property type="entry name" value="Winged helix-like DNA-binding domain superfamily/Winged helix DNA-binding domain"/>
    <property type="match status" value="1"/>
</dbReference>
<dbReference type="Proteomes" id="UP000647235">
    <property type="component" value="Unassembled WGS sequence"/>
</dbReference>
<proteinExistence type="inferred from homology"/>
<dbReference type="Pfam" id="PF00126">
    <property type="entry name" value="HTH_1"/>
    <property type="match status" value="1"/>
</dbReference>
<name>A0ABR7EWN0_9FIRM</name>
<feature type="domain" description="HTH lysR-type" evidence="5">
    <location>
        <begin position="1"/>
        <end position="58"/>
    </location>
</feature>
<dbReference type="RefSeq" id="WP_021860229.1">
    <property type="nucleotide sequence ID" value="NZ_JACOOY010000010.1"/>
</dbReference>
<dbReference type="PRINTS" id="PR00039">
    <property type="entry name" value="HTHLYSR"/>
</dbReference>
<reference evidence="6 7" key="1">
    <citation type="submission" date="2020-08" db="EMBL/GenBank/DDBJ databases">
        <title>Genome public.</title>
        <authorList>
            <person name="Liu C."/>
            <person name="Sun Q."/>
        </authorList>
    </citation>
    <scope>NUCLEOTIDE SEQUENCE [LARGE SCALE GENOMIC DNA]</scope>
    <source>
        <strain evidence="6 7">NSJ-36</strain>
    </source>
</reference>
<keyword evidence="4" id="KW-0804">Transcription</keyword>
<protein>
    <submittedName>
        <fullName evidence="6">LysR family transcriptional regulator</fullName>
    </submittedName>
</protein>
<evidence type="ECO:0000256" key="3">
    <source>
        <dbReference type="ARBA" id="ARBA00023125"/>
    </source>
</evidence>
<organism evidence="6 7">
    <name type="scientific">Dorea hominis</name>
    <dbReference type="NCBI Taxonomy" id="2763040"/>
    <lineage>
        <taxon>Bacteria</taxon>
        <taxon>Bacillati</taxon>
        <taxon>Bacillota</taxon>
        <taxon>Clostridia</taxon>
        <taxon>Lachnospirales</taxon>
        <taxon>Lachnospiraceae</taxon>
        <taxon>Dorea</taxon>
    </lineage>
</organism>
<dbReference type="SUPFAM" id="SSF53850">
    <property type="entry name" value="Periplasmic binding protein-like II"/>
    <property type="match status" value="1"/>
</dbReference>
<keyword evidence="7" id="KW-1185">Reference proteome</keyword>
<dbReference type="PANTHER" id="PTHR30126">
    <property type="entry name" value="HTH-TYPE TRANSCRIPTIONAL REGULATOR"/>
    <property type="match status" value="1"/>
</dbReference>
<dbReference type="PROSITE" id="PS50931">
    <property type="entry name" value="HTH_LYSR"/>
    <property type="match status" value="1"/>
</dbReference>
<evidence type="ECO:0000259" key="5">
    <source>
        <dbReference type="PROSITE" id="PS50931"/>
    </source>
</evidence>
<evidence type="ECO:0000256" key="2">
    <source>
        <dbReference type="ARBA" id="ARBA00023015"/>
    </source>
</evidence>
<evidence type="ECO:0000313" key="7">
    <source>
        <dbReference type="Proteomes" id="UP000647235"/>
    </source>
</evidence>
<sequence length="307" mass="36333">MNLTDFKYIIEIDKRGSISQTAKEIYIAQPNLSKAIKNVETEFGIQIFKRSSKGVQATRDGQNFLEYARKVIRDVDELREHYGKERSEKLTLRFCVPRASYIAHAFAEYISNQDDQMEMDVDFRETSTMTAIDSIGQNGYDLGIIRYQRRKQEDYQSLLQLRNLEMQVINEFDYLLLTSADGELAEKDFQSPGELSDGVEILHGDSRLPNGEYIEFYREGREAYHPKKKIYIFERGSQFDILREVKNSYMWVSPLPEKMLERYHLVQKEVGFLRHKMRDALIYKKGYVMNQKEKEFLEHLRRKIEEI</sequence>
<evidence type="ECO:0000256" key="4">
    <source>
        <dbReference type="ARBA" id="ARBA00023163"/>
    </source>
</evidence>
<evidence type="ECO:0000256" key="1">
    <source>
        <dbReference type="ARBA" id="ARBA00009437"/>
    </source>
</evidence>
<keyword evidence="2" id="KW-0805">Transcription regulation</keyword>
<gene>
    <name evidence="6" type="ORF">H8S07_08905</name>
</gene>
<dbReference type="InterPro" id="IPR000847">
    <property type="entry name" value="LysR_HTH_N"/>
</dbReference>
<comment type="caution">
    <text evidence="6">The sequence shown here is derived from an EMBL/GenBank/DDBJ whole genome shotgun (WGS) entry which is preliminary data.</text>
</comment>
<keyword evidence="3" id="KW-0238">DNA-binding</keyword>
<dbReference type="SUPFAM" id="SSF46785">
    <property type="entry name" value="Winged helix' DNA-binding domain"/>
    <property type="match status" value="1"/>
</dbReference>
<evidence type="ECO:0000313" key="6">
    <source>
        <dbReference type="EMBL" id="MBC5665397.1"/>
    </source>
</evidence>
<dbReference type="InterPro" id="IPR036390">
    <property type="entry name" value="WH_DNA-bd_sf"/>
</dbReference>
<dbReference type="EMBL" id="JACOOY010000010">
    <property type="protein sequence ID" value="MBC5665397.1"/>
    <property type="molecule type" value="Genomic_DNA"/>
</dbReference>
<dbReference type="InterPro" id="IPR036388">
    <property type="entry name" value="WH-like_DNA-bd_sf"/>
</dbReference>
<accession>A0ABR7EWN0</accession>
<comment type="similarity">
    <text evidence="1">Belongs to the LysR transcriptional regulatory family.</text>
</comment>
<dbReference type="PANTHER" id="PTHR30126:SF40">
    <property type="entry name" value="HTH-TYPE TRANSCRIPTIONAL REGULATOR GLTR"/>
    <property type="match status" value="1"/>
</dbReference>